<evidence type="ECO:0000256" key="5">
    <source>
        <dbReference type="ARBA" id="ARBA00012438"/>
    </source>
</evidence>
<dbReference type="SUPFAM" id="SSF47384">
    <property type="entry name" value="Homodimeric domain of signal transducing histidine kinase"/>
    <property type="match status" value="1"/>
</dbReference>
<comment type="cofactor">
    <cofactor evidence="2">
        <name>Mn(2+)</name>
        <dbReference type="ChEBI" id="CHEBI:29035"/>
    </cofactor>
</comment>
<keyword evidence="7" id="KW-0597">Phosphoprotein</keyword>
<protein>
    <recommendedName>
        <fullName evidence="21">Signal transduction histidine-protein kinase/phosphatase MprB</fullName>
        <ecNumber evidence="5">2.7.13.3</ecNumber>
    </recommendedName>
    <alternativeName>
        <fullName evidence="22">Mycobacterial persistence regulator B</fullName>
    </alternativeName>
</protein>
<comment type="caution">
    <text evidence="26">The sequence shown here is derived from an EMBL/GenBank/DDBJ whole genome shotgun (WGS) entry which is preliminary data.</text>
</comment>
<dbReference type="SUPFAM" id="SSF55874">
    <property type="entry name" value="ATPase domain of HSP90 chaperone/DNA topoisomerase II/histidine kinase"/>
    <property type="match status" value="1"/>
</dbReference>
<keyword evidence="14" id="KW-0460">Magnesium</keyword>
<evidence type="ECO:0000256" key="13">
    <source>
        <dbReference type="ARBA" id="ARBA00022840"/>
    </source>
</evidence>
<evidence type="ECO:0000256" key="16">
    <source>
        <dbReference type="ARBA" id="ARBA00022989"/>
    </source>
</evidence>
<dbReference type="InterPro" id="IPR040868">
    <property type="entry name" value="DraK_HK_N"/>
</dbReference>
<dbReference type="CDD" id="cd00082">
    <property type="entry name" value="HisKA"/>
    <property type="match status" value="1"/>
</dbReference>
<evidence type="ECO:0000313" key="27">
    <source>
        <dbReference type="Proteomes" id="UP000323454"/>
    </source>
</evidence>
<dbReference type="EC" id="2.7.13.3" evidence="5"/>
<dbReference type="GO" id="GO:0005524">
    <property type="term" value="F:ATP binding"/>
    <property type="evidence" value="ECO:0007669"/>
    <property type="project" value="UniProtKB-KW"/>
</dbReference>
<evidence type="ECO:0000259" key="25">
    <source>
        <dbReference type="PROSITE" id="PS50885"/>
    </source>
</evidence>
<feature type="transmembrane region" description="Helical" evidence="23">
    <location>
        <begin position="129"/>
        <end position="150"/>
    </location>
</feature>
<evidence type="ECO:0000256" key="4">
    <source>
        <dbReference type="ARBA" id="ARBA00004651"/>
    </source>
</evidence>
<keyword evidence="27" id="KW-1185">Reference proteome</keyword>
<dbReference type="RefSeq" id="WP_149850955.1">
    <property type="nucleotide sequence ID" value="NZ_VUOB01000033.1"/>
</dbReference>
<dbReference type="InterPro" id="IPR003660">
    <property type="entry name" value="HAMP_dom"/>
</dbReference>
<evidence type="ECO:0000256" key="23">
    <source>
        <dbReference type="SAM" id="Phobius"/>
    </source>
</evidence>
<keyword evidence="20" id="KW-0464">Manganese</keyword>
<dbReference type="Proteomes" id="UP000323454">
    <property type="component" value="Unassembled WGS sequence"/>
</dbReference>
<dbReference type="InterPro" id="IPR003661">
    <property type="entry name" value="HisK_dim/P_dom"/>
</dbReference>
<comment type="cofactor">
    <cofactor evidence="3">
        <name>Mg(2+)</name>
        <dbReference type="ChEBI" id="CHEBI:18420"/>
    </cofactor>
</comment>
<evidence type="ECO:0000256" key="8">
    <source>
        <dbReference type="ARBA" id="ARBA00022679"/>
    </source>
</evidence>
<keyword evidence="10" id="KW-0547">Nucleotide-binding</keyword>
<keyword evidence="23" id="KW-0472">Membrane</keyword>
<keyword evidence="15" id="KW-0904">Protein phosphatase</keyword>
<keyword evidence="18" id="KW-0346">Stress response</keyword>
<dbReference type="SMART" id="SM00388">
    <property type="entry name" value="HisKA"/>
    <property type="match status" value="1"/>
</dbReference>
<dbReference type="Gene3D" id="6.10.340.10">
    <property type="match status" value="1"/>
</dbReference>
<keyword evidence="9 23" id="KW-0812">Transmembrane</keyword>
<evidence type="ECO:0000256" key="7">
    <source>
        <dbReference type="ARBA" id="ARBA00022553"/>
    </source>
</evidence>
<comment type="subcellular location">
    <subcellularLocation>
        <location evidence="4">Cell membrane</location>
        <topology evidence="4">Multi-pass membrane protein</topology>
    </subcellularLocation>
</comment>
<proteinExistence type="predicted"/>
<dbReference type="InterPro" id="IPR036097">
    <property type="entry name" value="HisK_dim/P_sf"/>
</dbReference>
<keyword evidence="13" id="KW-0067">ATP-binding</keyword>
<dbReference type="InterPro" id="IPR003594">
    <property type="entry name" value="HATPase_dom"/>
</dbReference>
<evidence type="ECO:0000256" key="19">
    <source>
        <dbReference type="ARBA" id="ARBA00023026"/>
    </source>
</evidence>
<dbReference type="SMART" id="SM00304">
    <property type="entry name" value="HAMP"/>
    <property type="match status" value="1"/>
</dbReference>
<evidence type="ECO:0000313" key="26">
    <source>
        <dbReference type="EMBL" id="KAA2260905.1"/>
    </source>
</evidence>
<evidence type="ECO:0000256" key="3">
    <source>
        <dbReference type="ARBA" id="ARBA00001946"/>
    </source>
</evidence>
<dbReference type="Gene3D" id="1.10.287.130">
    <property type="match status" value="1"/>
</dbReference>
<reference evidence="26 27" key="1">
    <citation type="submission" date="2019-09" db="EMBL/GenBank/DDBJ databases">
        <title>Goodfellowia gen. nov., a new genus of the Pseudonocardineae related to Actinoalloteichus, containing Goodfellowia coeruleoviolacea gen. nov., comb. nov. gen. nov., comb. nov.</title>
        <authorList>
            <person name="Labeda D."/>
        </authorList>
    </citation>
    <scope>NUCLEOTIDE SEQUENCE [LARGE SCALE GENOMIC DNA]</scope>
    <source>
        <strain evidence="26 27">AN110305</strain>
    </source>
</reference>
<dbReference type="PROSITE" id="PS50109">
    <property type="entry name" value="HIS_KIN"/>
    <property type="match status" value="1"/>
</dbReference>
<evidence type="ECO:0000256" key="22">
    <source>
        <dbReference type="ARBA" id="ARBA00041776"/>
    </source>
</evidence>
<dbReference type="GO" id="GO:0000155">
    <property type="term" value="F:phosphorelay sensor kinase activity"/>
    <property type="evidence" value="ECO:0007669"/>
    <property type="project" value="InterPro"/>
</dbReference>
<sequence length="430" mass="45523">MRRRILRAILLAVAVTGFALGIPLGYTALKVIGDVEQTTVTWSAQNIAVNLDDQFASGRSINLDSVSKMVPEGAYLVVTSNATGTQTLGTDPDRDHDGDVITASARIAHQGTVLLTVSAQPLRTRQIQVAGLVVLLVVLSVGTGTVVATVTARRLAEPLKHVADRARRLGAGDFRPDPNRHGVPELDQVSEALDTSADALALLVQRERELVGDVSHQLRSRLTALQLRLESLAEYPEEQETAGEAKAALEQADRLAEVLDELLAAARAARAVGAEPIDLRDELSAISSEWRDPLRAEGRTLRLRVPDGLLARATPARLREAIGVLLDNALRHGAGTVTVTARQDDSTVVVEVSDGGDGVPDELAGHIFERGVSGGGSTGVGLALARALVDADGGRLELSTARPAMFAVFLPVPKAGDVLGVNWRSESTPR</sequence>
<dbReference type="InterPro" id="IPR004358">
    <property type="entry name" value="Sig_transdc_His_kin-like_C"/>
</dbReference>
<dbReference type="Pfam" id="PF18092">
    <property type="entry name" value="DraK_HK_N"/>
    <property type="match status" value="1"/>
</dbReference>
<dbReference type="PANTHER" id="PTHR44936:SF9">
    <property type="entry name" value="SENSOR PROTEIN CREC"/>
    <property type="match status" value="1"/>
</dbReference>
<evidence type="ECO:0000259" key="24">
    <source>
        <dbReference type="PROSITE" id="PS50109"/>
    </source>
</evidence>
<feature type="domain" description="Histidine kinase" evidence="24">
    <location>
        <begin position="213"/>
        <end position="414"/>
    </location>
</feature>
<keyword evidence="16 23" id="KW-1133">Transmembrane helix</keyword>
<dbReference type="PANTHER" id="PTHR44936">
    <property type="entry name" value="SENSOR PROTEIN CREC"/>
    <property type="match status" value="1"/>
</dbReference>
<dbReference type="InterPro" id="IPR036890">
    <property type="entry name" value="HATPase_C_sf"/>
</dbReference>
<dbReference type="Pfam" id="PF00672">
    <property type="entry name" value="HAMP"/>
    <property type="match status" value="1"/>
</dbReference>
<dbReference type="PROSITE" id="PS50885">
    <property type="entry name" value="HAMP"/>
    <property type="match status" value="1"/>
</dbReference>
<evidence type="ECO:0000256" key="6">
    <source>
        <dbReference type="ARBA" id="ARBA00022475"/>
    </source>
</evidence>
<feature type="domain" description="HAMP" evidence="25">
    <location>
        <begin position="153"/>
        <end position="205"/>
    </location>
</feature>
<evidence type="ECO:0000256" key="10">
    <source>
        <dbReference type="ARBA" id="ARBA00022741"/>
    </source>
</evidence>
<keyword evidence="12" id="KW-0378">Hydrolase</keyword>
<keyword evidence="6" id="KW-1003">Cell membrane</keyword>
<keyword evidence="19" id="KW-0843">Virulence</keyword>
<reference evidence="26 27" key="2">
    <citation type="submission" date="2019-09" db="EMBL/GenBank/DDBJ databases">
        <authorList>
            <person name="Jin C."/>
        </authorList>
    </citation>
    <scope>NUCLEOTIDE SEQUENCE [LARGE SCALE GENOMIC DNA]</scope>
    <source>
        <strain evidence="26 27">AN110305</strain>
    </source>
</reference>
<keyword evidence="17" id="KW-0902">Two-component regulatory system</keyword>
<dbReference type="GO" id="GO:0005886">
    <property type="term" value="C:plasma membrane"/>
    <property type="evidence" value="ECO:0007669"/>
    <property type="project" value="UniProtKB-SubCell"/>
</dbReference>
<dbReference type="AlphaFoldDB" id="A0A5B2XCR9"/>
<dbReference type="OrthoDB" id="5499837at2"/>
<accession>A0A5B2XCR9</accession>
<keyword evidence="8" id="KW-0808">Transferase</keyword>
<evidence type="ECO:0000256" key="14">
    <source>
        <dbReference type="ARBA" id="ARBA00022842"/>
    </source>
</evidence>
<evidence type="ECO:0000256" key="11">
    <source>
        <dbReference type="ARBA" id="ARBA00022777"/>
    </source>
</evidence>
<comment type="catalytic activity">
    <reaction evidence="1">
        <text>ATP + protein L-histidine = ADP + protein N-phospho-L-histidine.</text>
        <dbReference type="EC" id="2.7.13.3"/>
    </reaction>
</comment>
<keyword evidence="11 26" id="KW-0418">Kinase</keyword>
<evidence type="ECO:0000256" key="20">
    <source>
        <dbReference type="ARBA" id="ARBA00023211"/>
    </source>
</evidence>
<dbReference type="PRINTS" id="PR00344">
    <property type="entry name" value="BCTRLSENSOR"/>
</dbReference>
<dbReference type="Gene3D" id="3.30.565.10">
    <property type="entry name" value="Histidine kinase-like ATPase, C-terminal domain"/>
    <property type="match status" value="1"/>
</dbReference>
<evidence type="ECO:0000256" key="21">
    <source>
        <dbReference type="ARBA" id="ARBA00040454"/>
    </source>
</evidence>
<gene>
    <name evidence="26" type="ORF">F0L68_19030</name>
</gene>
<dbReference type="InterPro" id="IPR050980">
    <property type="entry name" value="2C_sensor_his_kinase"/>
</dbReference>
<evidence type="ECO:0000256" key="18">
    <source>
        <dbReference type="ARBA" id="ARBA00023016"/>
    </source>
</evidence>
<name>A0A5B2XCR9_9PSEU</name>
<dbReference type="SMART" id="SM00387">
    <property type="entry name" value="HATPase_c"/>
    <property type="match status" value="1"/>
</dbReference>
<evidence type="ECO:0000256" key="17">
    <source>
        <dbReference type="ARBA" id="ARBA00023012"/>
    </source>
</evidence>
<evidence type="ECO:0000256" key="15">
    <source>
        <dbReference type="ARBA" id="ARBA00022912"/>
    </source>
</evidence>
<dbReference type="Pfam" id="PF02518">
    <property type="entry name" value="HATPase_c"/>
    <property type="match status" value="1"/>
</dbReference>
<evidence type="ECO:0000256" key="12">
    <source>
        <dbReference type="ARBA" id="ARBA00022801"/>
    </source>
</evidence>
<dbReference type="GO" id="GO:0004721">
    <property type="term" value="F:phosphoprotein phosphatase activity"/>
    <property type="evidence" value="ECO:0007669"/>
    <property type="project" value="UniProtKB-KW"/>
</dbReference>
<dbReference type="Pfam" id="PF00512">
    <property type="entry name" value="HisKA"/>
    <property type="match status" value="1"/>
</dbReference>
<evidence type="ECO:0000256" key="9">
    <source>
        <dbReference type="ARBA" id="ARBA00022692"/>
    </source>
</evidence>
<dbReference type="InterPro" id="IPR005467">
    <property type="entry name" value="His_kinase_dom"/>
</dbReference>
<dbReference type="EMBL" id="VUOB01000033">
    <property type="protein sequence ID" value="KAA2260905.1"/>
    <property type="molecule type" value="Genomic_DNA"/>
</dbReference>
<evidence type="ECO:0000256" key="1">
    <source>
        <dbReference type="ARBA" id="ARBA00000085"/>
    </source>
</evidence>
<organism evidence="26 27">
    <name type="scientific">Solihabitans fulvus</name>
    <dbReference type="NCBI Taxonomy" id="1892852"/>
    <lineage>
        <taxon>Bacteria</taxon>
        <taxon>Bacillati</taxon>
        <taxon>Actinomycetota</taxon>
        <taxon>Actinomycetes</taxon>
        <taxon>Pseudonocardiales</taxon>
        <taxon>Pseudonocardiaceae</taxon>
        <taxon>Solihabitans</taxon>
    </lineage>
</organism>
<evidence type="ECO:0000256" key="2">
    <source>
        <dbReference type="ARBA" id="ARBA00001936"/>
    </source>
</evidence>